<keyword evidence="1" id="KW-1133">Transmembrane helix</keyword>
<reference evidence="2" key="1">
    <citation type="submission" date="2014-09" db="EMBL/GenBank/DDBJ databases">
        <authorList>
            <person name="Magalhaes I.L.F."/>
            <person name="Oliveira U."/>
            <person name="Santos F.R."/>
            <person name="Vidigal T.H.D.A."/>
            <person name="Brescovit A.D."/>
            <person name="Santos A.J."/>
        </authorList>
    </citation>
    <scope>NUCLEOTIDE SEQUENCE</scope>
    <source>
        <tissue evidence="2">Shoot tissue taken approximately 20 cm above the soil surface</tissue>
    </source>
</reference>
<sequence>MCLNCINQFIIQTVYIVLSFVCGTYLFRSEHWD</sequence>
<keyword evidence="1" id="KW-0812">Transmembrane</keyword>
<name>A0A0A8YSN0_ARUDO</name>
<keyword evidence="1" id="KW-0472">Membrane</keyword>
<evidence type="ECO:0000256" key="1">
    <source>
        <dbReference type="SAM" id="Phobius"/>
    </source>
</evidence>
<dbReference type="AlphaFoldDB" id="A0A0A8YSN0"/>
<dbReference type="EMBL" id="GBRH01268369">
    <property type="protein sequence ID" value="JAD29526.1"/>
    <property type="molecule type" value="Transcribed_RNA"/>
</dbReference>
<organism evidence="2">
    <name type="scientific">Arundo donax</name>
    <name type="common">Giant reed</name>
    <name type="synonym">Donax arundinaceus</name>
    <dbReference type="NCBI Taxonomy" id="35708"/>
    <lineage>
        <taxon>Eukaryota</taxon>
        <taxon>Viridiplantae</taxon>
        <taxon>Streptophyta</taxon>
        <taxon>Embryophyta</taxon>
        <taxon>Tracheophyta</taxon>
        <taxon>Spermatophyta</taxon>
        <taxon>Magnoliopsida</taxon>
        <taxon>Liliopsida</taxon>
        <taxon>Poales</taxon>
        <taxon>Poaceae</taxon>
        <taxon>PACMAD clade</taxon>
        <taxon>Arundinoideae</taxon>
        <taxon>Arundineae</taxon>
        <taxon>Arundo</taxon>
    </lineage>
</organism>
<proteinExistence type="predicted"/>
<accession>A0A0A8YSN0</accession>
<feature type="transmembrane region" description="Helical" evidence="1">
    <location>
        <begin position="6"/>
        <end position="27"/>
    </location>
</feature>
<reference evidence="2" key="2">
    <citation type="journal article" date="2015" name="Data Brief">
        <title>Shoot transcriptome of the giant reed, Arundo donax.</title>
        <authorList>
            <person name="Barrero R.A."/>
            <person name="Guerrero F.D."/>
            <person name="Moolhuijzen P."/>
            <person name="Goolsby J.A."/>
            <person name="Tidwell J."/>
            <person name="Bellgard S.E."/>
            <person name="Bellgard M.I."/>
        </authorList>
    </citation>
    <scope>NUCLEOTIDE SEQUENCE</scope>
    <source>
        <tissue evidence="2">Shoot tissue taken approximately 20 cm above the soil surface</tissue>
    </source>
</reference>
<protein>
    <submittedName>
        <fullName evidence="2">Uncharacterized protein</fullName>
    </submittedName>
</protein>
<evidence type="ECO:0000313" key="2">
    <source>
        <dbReference type="EMBL" id="JAD29526.1"/>
    </source>
</evidence>